<proteinExistence type="inferred from homology"/>
<feature type="chain" id="PRO_5031169511" evidence="13">
    <location>
        <begin position="24"/>
        <end position="729"/>
    </location>
</feature>
<dbReference type="GO" id="GO:0015891">
    <property type="term" value="P:siderophore transport"/>
    <property type="evidence" value="ECO:0007669"/>
    <property type="project" value="InterPro"/>
</dbReference>
<dbReference type="SUPFAM" id="SSF56935">
    <property type="entry name" value="Porins"/>
    <property type="match status" value="1"/>
</dbReference>
<evidence type="ECO:0000256" key="11">
    <source>
        <dbReference type="RuleBase" id="RU003357"/>
    </source>
</evidence>
<evidence type="ECO:0000256" key="1">
    <source>
        <dbReference type="ARBA" id="ARBA00004571"/>
    </source>
</evidence>
<comment type="subcellular location">
    <subcellularLocation>
        <location evidence="1 10">Cell outer membrane</location>
        <topology evidence="1 10">Multi-pass membrane protein</topology>
    </subcellularLocation>
</comment>
<evidence type="ECO:0000256" key="10">
    <source>
        <dbReference type="PROSITE-ProRule" id="PRU01360"/>
    </source>
</evidence>
<dbReference type="GO" id="GO:0015344">
    <property type="term" value="F:siderophore uptake transmembrane transporter activity"/>
    <property type="evidence" value="ECO:0007669"/>
    <property type="project" value="TreeGrafter"/>
</dbReference>
<feature type="domain" description="TonB-dependent receptor-like beta-barrel" evidence="14">
    <location>
        <begin position="249"/>
        <end position="698"/>
    </location>
</feature>
<feature type="signal peptide" evidence="13">
    <location>
        <begin position="1"/>
        <end position="23"/>
    </location>
</feature>
<dbReference type="NCBIfam" id="TIGR01783">
    <property type="entry name" value="TonB-siderophor"/>
    <property type="match status" value="1"/>
</dbReference>
<dbReference type="CDD" id="cd01347">
    <property type="entry name" value="ligand_gated_channel"/>
    <property type="match status" value="1"/>
</dbReference>
<keyword evidence="6 11" id="KW-0798">TonB box</keyword>
<name>A0A7Y9FMM8_9SPHN</name>
<evidence type="ECO:0000256" key="7">
    <source>
        <dbReference type="ARBA" id="ARBA00023136"/>
    </source>
</evidence>
<evidence type="ECO:0000256" key="9">
    <source>
        <dbReference type="ARBA" id="ARBA00023237"/>
    </source>
</evidence>
<dbReference type="GO" id="GO:0038023">
    <property type="term" value="F:signaling receptor activity"/>
    <property type="evidence" value="ECO:0007669"/>
    <property type="project" value="InterPro"/>
</dbReference>
<feature type="domain" description="TonB-dependent receptor plug" evidence="15">
    <location>
        <begin position="78"/>
        <end position="175"/>
    </location>
</feature>
<evidence type="ECO:0000259" key="14">
    <source>
        <dbReference type="Pfam" id="PF00593"/>
    </source>
</evidence>
<dbReference type="Gene3D" id="2.170.130.10">
    <property type="entry name" value="TonB-dependent receptor, plug domain"/>
    <property type="match status" value="1"/>
</dbReference>
<protein>
    <submittedName>
        <fullName evidence="16">Iron complex outermembrane receptor protein</fullName>
    </submittedName>
</protein>
<dbReference type="RefSeq" id="WP_257015380.1">
    <property type="nucleotide sequence ID" value="NZ_JACCBY010000002.1"/>
</dbReference>
<dbReference type="PROSITE" id="PS52016">
    <property type="entry name" value="TONB_DEPENDENT_REC_3"/>
    <property type="match status" value="1"/>
</dbReference>
<keyword evidence="8 16" id="KW-0675">Receptor</keyword>
<sequence length="729" mass="78143">MNMWGGGLVVAGLALASPTAATAGAAAGLAPTDDRPAAADMGQDIVVTGRASPAPKASDDRYKPTPDASTLRSSAATLDTPQAVNIVPAQVIRDQRPRYLDDVLANVSGITQGNTLAATQDTVLKRGFGGNRDGSVMHNGMPLVQGRGVNAAAQSVEVLKGPSSLLYGIMDPGGVINIVSRKPLLVAGGSVALTGSSYAAGRAGLQATADLTGAIAGNLAGRIVLDHQDEDYWRVFGTRRDTLIAPSLGWYGRTTQAVLWYEYRRFDYPFDRGTALDPRTLTPLAIPRRRRLDDPVNRMWGDSHLVQLAVDHQLGGGWAAHLASSFNSEDYDAGQLRVTGIDPVKTIVARSNDATRGSLSTDAYVQAYADGHFGLLGAEHHVIVGVEGEYRRYYRRDLIRQKLASVFNYRRPVYGRVPFPTAVSALDSDQTDRLHNVSMFGQDAIHLGARWIVTAGGRLIGFRQRAGKGRPFTTNTDLDGWAFVPQAGLVWRAVDIVSLYASYTRSLKPNSTVAPLDGGTVITSAMPPERGRSFEVGAKLDMPDRLTATLALYDIDKRNVLVRQFDAKTGLTDYRTAGRAASRGVELDVAGQVTRTLSLIGSYAHTAARTTEDPQFAGRQLANVARDTGSLSLAYDVGALAGDDGLRIGGGGRHVGRRPGDSANTFWLPAYTVADAFVSYDTRLAGRTVSFQFNLKNVFDHTYYTSAVNSYGVAIGDPRRAIGTIRFAL</sequence>
<dbReference type="InterPro" id="IPR039426">
    <property type="entry name" value="TonB-dep_rcpt-like"/>
</dbReference>
<keyword evidence="7 10" id="KW-0472">Membrane</keyword>
<keyword evidence="4 10" id="KW-1134">Transmembrane beta strand</keyword>
<evidence type="ECO:0000256" key="6">
    <source>
        <dbReference type="ARBA" id="ARBA00023077"/>
    </source>
</evidence>
<dbReference type="Pfam" id="PF00593">
    <property type="entry name" value="TonB_dep_Rec_b-barrel"/>
    <property type="match status" value="1"/>
</dbReference>
<comment type="caution">
    <text evidence="16">The sequence shown here is derived from an EMBL/GenBank/DDBJ whole genome shotgun (WGS) entry which is preliminary data.</text>
</comment>
<evidence type="ECO:0000256" key="3">
    <source>
        <dbReference type="ARBA" id="ARBA00022448"/>
    </source>
</evidence>
<dbReference type="EMBL" id="JACCBY010000002">
    <property type="protein sequence ID" value="NYD90054.1"/>
    <property type="molecule type" value="Genomic_DNA"/>
</dbReference>
<evidence type="ECO:0000313" key="16">
    <source>
        <dbReference type="EMBL" id="NYD90054.1"/>
    </source>
</evidence>
<evidence type="ECO:0000256" key="13">
    <source>
        <dbReference type="SAM" id="SignalP"/>
    </source>
</evidence>
<reference evidence="16 17" key="1">
    <citation type="submission" date="2020-07" db="EMBL/GenBank/DDBJ databases">
        <authorList>
            <person name="Partida-Martinez L."/>
            <person name="Huntemann M."/>
            <person name="Clum A."/>
            <person name="Wang J."/>
            <person name="Palaniappan K."/>
            <person name="Ritter S."/>
            <person name="Chen I.-M."/>
            <person name="Stamatis D."/>
            <person name="Reddy T."/>
            <person name="O'Malley R."/>
            <person name="Daum C."/>
            <person name="Shapiro N."/>
            <person name="Ivanova N."/>
            <person name="Kyrpides N."/>
            <person name="Woyke T."/>
        </authorList>
    </citation>
    <scope>NUCLEOTIDE SEQUENCE [LARGE SCALE GENOMIC DNA]</scope>
    <source>
        <strain evidence="16 17">AS2.3</strain>
    </source>
</reference>
<dbReference type="Pfam" id="PF07715">
    <property type="entry name" value="Plug"/>
    <property type="match status" value="1"/>
</dbReference>
<organism evidence="16 17">
    <name type="scientific">Sphingomonas melonis</name>
    <dbReference type="NCBI Taxonomy" id="152682"/>
    <lineage>
        <taxon>Bacteria</taxon>
        <taxon>Pseudomonadati</taxon>
        <taxon>Pseudomonadota</taxon>
        <taxon>Alphaproteobacteria</taxon>
        <taxon>Sphingomonadales</taxon>
        <taxon>Sphingomonadaceae</taxon>
        <taxon>Sphingomonas</taxon>
    </lineage>
</organism>
<evidence type="ECO:0000259" key="15">
    <source>
        <dbReference type="Pfam" id="PF07715"/>
    </source>
</evidence>
<dbReference type="InterPro" id="IPR012910">
    <property type="entry name" value="Plug_dom"/>
</dbReference>
<evidence type="ECO:0000256" key="2">
    <source>
        <dbReference type="ARBA" id="ARBA00009810"/>
    </source>
</evidence>
<comment type="similarity">
    <text evidence="2 10 11">Belongs to the TonB-dependent receptor family.</text>
</comment>
<dbReference type="InterPro" id="IPR010105">
    <property type="entry name" value="TonB_sidphr_rcpt"/>
</dbReference>
<dbReference type="InterPro" id="IPR036942">
    <property type="entry name" value="Beta-barrel_TonB_sf"/>
</dbReference>
<evidence type="ECO:0000256" key="5">
    <source>
        <dbReference type="ARBA" id="ARBA00022692"/>
    </source>
</evidence>
<dbReference type="PANTHER" id="PTHR32552">
    <property type="entry name" value="FERRICHROME IRON RECEPTOR-RELATED"/>
    <property type="match status" value="1"/>
</dbReference>
<keyword evidence="9 10" id="KW-0998">Cell outer membrane</keyword>
<dbReference type="Gene3D" id="2.40.170.20">
    <property type="entry name" value="TonB-dependent receptor, beta-barrel domain"/>
    <property type="match status" value="1"/>
</dbReference>
<dbReference type="InterPro" id="IPR037066">
    <property type="entry name" value="Plug_dom_sf"/>
</dbReference>
<keyword evidence="17" id="KW-1185">Reference proteome</keyword>
<keyword evidence="13" id="KW-0732">Signal</keyword>
<dbReference type="PANTHER" id="PTHR32552:SF85">
    <property type="entry name" value="BLL7968 PROTEIN"/>
    <property type="match status" value="1"/>
</dbReference>
<dbReference type="AlphaFoldDB" id="A0A7Y9FMM8"/>
<accession>A0A7Y9FMM8</accession>
<dbReference type="InterPro" id="IPR000531">
    <property type="entry name" value="Beta-barrel_TonB"/>
</dbReference>
<evidence type="ECO:0000313" key="17">
    <source>
        <dbReference type="Proteomes" id="UP000517753"/>
    </source>
</evidence>
<evidence type="ECO:0000256" key="8">
    <source>
        <dbReference type="ARBA" id="ARBA00023170"/>
    </source>
</evidence>
<dbReference type="GO" id="GO:0009279">
    <property type="term" value="C:cell outer membrane"/>
    <property type="evidence" value="ECO:0007669"/>
    <property type="project" value="UniProtKB-SubCell"/>
</dbReference>
<evidence type="ECO:0000256" key="4">
    <source>
        <dbReference type="ARBA" id="ARBA00022452"/>
    </source>
</evidence>
<evidence type="ECO:0000256" key="12">
    <source>
        <dbReference type="SAM" id="MobiDB-lite"/>
    </source>
</evidence>
<gene>
    <name evidence="16" type="ORF">HD841_001834</name>
</gene>
<dbReference type="Proteomes" id="UP000517753">
    <property type="component" value="Unassembled WGS sequence"/>
</dbReference>
<feature type="region of interest" description="Disordered" evidence="12">
    <location>
        <begin position="49"/>
        <end position="72"/>
    </location>
</feature>
<keyword evidence="3 10" id="KW-0813">Transport</keyword>
<reference evidence="16 17" key="2">
    <citation type="submission" date="2020-08" db="EMBL/GenBank/DDBJ databases">
        <title>The Agave Microbiome: Exploring the role of microbial communities in plant adaptations to desert environments.</title>
        <authorList>
            <person name="Partida-Martinez L.P."/>
        </authorList>
    </citation>
    <scope>NUCLEOTIDE SEQUENCE [LARGE SCALE GENOMIC DNA]</scope>
    <source>
        <strain evidence="16 17">AS2.3</strain>
    </source>
</reference>
<keyword evidence="5 10" id="KW-0812">Transmembrane</keyword>